<evidence type="ECO:0000256" key="2">
    <source>
        <dbReference type="ARBA" id="ARBA00023002"/>
    </source>
</evidence>
<feature type="binding site" evidence="3">
    <location>
        <position position="711"/>
    </location>
    <ligand>
        <name>Mg(2+)</name>
        <dbReference type="ChEBI" id="CHEBI:18420"/>
    </ligand>
</feature>
<organism evidence="5 6">
    <name type="scientific">Rhizoctonia solani</name>
    <dbReference type="NCBI Taxonomy" id="456999"/>
    <lineage>
        <taxon>Eukaryota</taxon>
        <taxon>Fungi</taxon>
        <taxon>Dikarya</taxon>
        <taxon>Basidiomycota</taxon>
        <taxon>Agaricomycotina</taxon>
        <taxon>Agaricomycetes</taxon>
        <taxon>Cantharellales</taxon>
        <taxon>Ceratobasidiaceae</taxon>
        <taxon>Rhizoctonia</taxon>
    </lineage>
</organism>
<feature type="domain" description="GFO/IDH/MocA-like oxidoreductase" evidence="4">
    <location>
        <begin position="302"/>
        <end position="420"/>
    </location>
</feature>
<feature type="binding site" evidence="3">
    <location>
        <position position="707"/>
    </location>
    <ligand>
        <name>Mg(2+)</name>
        <dbReference type="ChEBI" id="CHEBI:18420"/>
    </ligand>
</feature>
<keyword evidence="3" id="KW-0489">Methyltransferase</keyword>
<dbReference type="InterPro" id="IPR036291">
    <property type="entry name" value="NAD(P)-bd_dom_sf"/>
</dbReference>
<dbReference type="EC" id="2.1.1.-" evidence="3"/>
<dbReference type="CDD" id="cd02440">
    <property type="entry name" value="AdoMet_MTases"/>
    <property type="match status" value="1"/>
</dbReference>
<keyword evidence="3" id="KW-0472">Membrane</keyword>
<dbReference type="InterPro" id="IPR010233">
    <property type="entry name" value="UbiG_MeTrfase"/>
</dbReference>
<gene>
    <name evidence="3" type="primary">COQ3</name>
    <name evidence="5" type="ORF">RDB_LOCUS169496</name>
</gene>
<comment type="pathway">
    <text evidence="3">Cofactor biosynthesis; ubiquinone biosynthesis.</text>
</comment>
<dbReference type="SUPFAM" id="SSF53335">
    <property type="entry name" value="S-adenosyl-L-methionine-dependent methyltransferases"/>
    <property type="match status" value="1"/>
</dbReference>
<keyword evidence="2" id="KW-0560">Oxidoreductase</keyword>
<keyword evidence="3" id="KW-0949">S-adenosyl-L-methionine</keyword>
<feature type="binding site" evidence="3">
    <location>
        <position position="710"/>
    </location>
    <ligand>
        <name>Mg(2+)</name>
        <dbReference type="ChEBI" id="CHEBI:18420"/>
    </ligand>
</feature>
<keyword evidence="3" id="KW-0831">Ubiquinone biosynthesis</keyword>
<comment type="catalytic activity">
    <reaction evidence="3">
        <text>a 3-demethylubiquinol + S-adenosyl-L-methionine = a ubiquinol + S-adenosyl-L-homocysteine + H(+)</text>
        <dbReference type="Rhea" id="RHEA:44380"/>
        <dbReference type="Rhea" id="RHEA-COMP:9566"/>
        <dbReference type="Rhea" id="RHEA-COMP:10914"/>
        <dbReference type="ChEBI" id="CHEBI:15378"/>
        <dbReference type="ChEBI" id="CHEBI:17976"/>
        <dbReference type="ChEBI" id="CHEBI:57856"/>
        <dbReference type="ChEBI" id="CHEBI:59789"/>
        <dbReference type="ChEBI" id="CHEBI:84422"/>
        <dbReference type="EC" id="2.1.1.64"/>
    </reaction>
</comment>
<dbReference type="UniPathway" id="UPA00232"/>
<dbReference type="SUPFAM" id="SSF55347">
    <property type="entry name" value="Glyceraldehyde-3-phosphate dehydrogenase-like, C-terminal domain"/>
    <property type="match status" value="1"/>
</dbReference>
<dbReference type="HAMAP" id="MF_00472">
    <property type="entry name" value="UbiG"/>
    <property type="match status" value="1"/>
</dbReference>
<keyword evidence="3" id="KW-0999">Mitochondrion inner membrane</keyword>
<dbReference type="Pfam" id="PF22725">
    <property type="entry name" value="GFO_IDH_MocA_C3"/>
    <property type="match status" value="1"/>
</dbReference>
<feature type="binding site" evidence="3">
    <location>
        <position position="657"/>
    </location>
    <ligand>
        <name>S-adenosyl-L-methionine</name>
        <dbReference type="ChEBI" id="CHEBI:59789"/>
    </ligand>
</feature>
<comment type="catalytic activity">
    <reaction evidence="3">
        <text>a 3-demethylubiquinone + S-adenosyl-L-methionine = a ubiquinone + S-adenosyl-L-homocysteine</text>
        <dbReference type="Rhea" id="RHEA:81215"/>
        <dbReference type="Rhea" id="RHEA-COMP:9565"/>
        <dbReference type="Rhea" id="RHEA-COMP:19654"/>
        <dbReference type="ChEBI" id="CHEBI:16389"/>
        <dbReference type="ChEBI" id="CHEBI:57856"/>
        <dbReference type="ChEBI" id="CHEBI:59789"/>
        <dbReference type="ChEBI" id="CHEBI:231825"/>
    </reaction>
</comment>
<proteinExistence type="inferred from homology"/>
<dbReference type="PANTHER" id="PTHR22604">
    <property type="entry name" value="OXIDOREDUCTASES"/>
    <property type="match status" value="1"/>
</dbReference>
<dbReference type="Proteomes" id="UP000663827">
    <property type="component" value="Unassembled WGS sequence"/>
</dbReference>
<dbReference type="GO" id="GO:0010420">
    <property type="term" value="F:polyprenyldihydroxybenzoate methyltransferase activity"/>
    <property type="evidence" value="ECO:0007669"/>
    <property type="project" value="UniProtKB-UniRule"/>
</dbReference>
<dbReference type="Gene3D" id="3.40.50.150">
    <property type="entry name" value="Vaccinia Virus protein VP39"/>
    <property type="match status" value="1"/>
</dbReference>
<reference evidence="5" key="1">
    <citation type="submission" date="2021-01" db="EMBL/GenBank/DDBJ databases">
        <authorList>
            <person name="Kaushik A."/>
        </authorList>
    </citation>
    <scope>NUCLEOTIDE SEQUENCE</scope>
    <source>
        <strain evidence="5">AG5</strain>
    </source>
</reference>
<dbReference type="InterPro" id="IPR050984">
    <property type="entry name" value="Gfo/Idh/MocA_domain"/>
</dbReference>
<comment type="similarity">
    <text evidence="3">Belongs to the class I-like SAM-binding methyltransferase superfamily. UbiG/COQ3 family.</text>
</comment>
<evidence type="ECO:0000259" key="4">
    <source>
        <dbReference type="Pfam" id="PF22725"/>
    </source>
</evidence>
<dbReference type="Gene3D" id="3.30.360.10">
    <property type="entry name" value="Dihydrodipicolinate Reductase, domain 2"/>
    <property type="match status" value="1"/>
</dbReference>
<dbReference type="GO" id="GO:0031314">
    <property type="term" value="C:extrinsic component of mitochondrial inner membrane"/>
    <property type="evidence" value="ECO:0007669"/>
    <property type="project" value="UniProtKB-UniRule"/>
</dbReference>
<comment type="caution">
    <text evidence="5">The sequence shown here is derived from an EMBL/GenBank/DDBJ whole genome shotgun (WGS) entry which is preliminary data.</text>
</comment>
<sequence>MAFQSAGGSQYARNPHENLLLLPVAECNAQSESDACTRDREDTSEDLGKCQEQFNSRYGSLGAFLLGFLLASMRGMSICAPVRCFQASVASIGVFDYLFHLFTGIKPSDHWAHSHQTSTAYSHTKLPVNMSKFTLRWGILATGAIAEAFAKDLLVDPAARDTHDVAHRIVAVGSSSSVEKSKEFITKVGAESSVIACGSYQELVNLKEVDIIYIATPHRMDFSLWKPENMCCARQVRVKHVLHHSTNAPPFVLTLYQKAFTVNARQAAHLAKVAESKKVFLMEAVWTRFFPISKEIQRLIHEEKVLGDIRRVFADLAMVFKRDANSRLYNPELAGGALLDLGIYPFTWAFMTLYDHPDNRKTKPIVTANILKSQLTPVDETTSAILTFPKLHATAHVSCSMTSKTVNPYCVTIQGEKGELQVAPAPYRPEQFVLRLYDQEPKTFEYKVPGNADECARQIRDGTLQSERFSLNDSVAFMEVLDEVRRQGGCLLESYELKHIQYTYQGLDIGVLSPFAMNRLVLRSVRSTIGFIPATSRCFHSTHWALKPISNSSINPDEIAHFSRLSSQWWDESEGAEFALLHRMNPVRVQWILEKLEEARKDDAKGDEWVDWRSPANAQAPRTGRQLEGMNVLDIGCGGGLLSETLSRLGARTTGIDASQNNVHIATLHASHDPSFVSGDNQLEYQHTSAEALVGQDAQFDVVCAMEVVEHVDNPAEFLRNCGKLVKPGGHLFMSTISRTPISYFLTVLMAERVLGLVERGTHTHSKYVNPSELIAFFRDDPQLRWISRTYGGSVGELDIAGWLGFGRDEPVGSPTRTEAEVRGIAYVPWKGSWELLPRGMLGSVECNYLFWVRRPLYV</sequence>
<dbReference type="GO" id="GO:0046872">
    <property type="term" value="F:metal ion binding"/>
    <property type="evidence" value="ECO:0007669"/>
    <property type="project" value="UniProtKB-KW"/>
</dbReference>
<dbReference type="EC" id="2.1.1.114" evidence="3"/>
<dbReference type="Pfam" id="PF13489">
    <property type="entry name" value="Methyltransf_23"/>
    <property type="match status" value="1"/>
</dbReference>
<evidence type="ECO:0000313" key="5">
    <source>
        <dbReference type="EMBL" id="CAE7222865.1"/>
    </source>
</evidence>
<dbReference type="EC" id="2.1.1.64" evidence="3"/>
<dbReference type="SUPFAM" id="SSF51735">
    <property type="entry name" value="NAD(P)-binding Rossmann-fold domains"/>
    <property type="match status" value="1"/>
</dbReference>
<keyword evidence="3" id="KW-0496">Mitochondrion</keyword>
<dbReference type="AlphaFoldDB" id="A0A8H3I320"/>
<comment type="subcellular location">
    <subcellularLocation>
        <location evidence="3">Mitochondrion inner membrane</location>
        <topology evidence="3">Peripheral membrane protein</topology>
        <orientation evidence="3">Matrix side</orientation>
    </subcellularLocation>
</comment>
<dbReference type="InterPro" id="IPR029063">
    <property type="entry name" value="SAM-dependent_MTases_sf"/>
</dbReference>
<evidence type="ECO:0000313" key="6">
    <source>
        <dbReference type="Proteomes" id="UP000663827"/>
    </source>
</evidence>
<feature type="binding site" evidence="3">
    <location>
        <position position="636"/>
    </location>
    <ligand>
        <name>S-adenosyl-L-methionine</name>
        <dbReference type="ChEBI" id="CHEBI:59789"/>
    </ligand>
</feature>
<keyword evidence="3" id="KW-0479">Metal-binding</keyword>
<comment type="catalytic activity">
    <reaction evidence="3">
        <text>a 3,4-dihydroxy-5-(all-trans-polyprenyl)benzoate + S-adenosyl-L-methionine = a 4-hydroxy-3-methoxy-5-(all-trans-polyprenyl)benzoate + S-adenosyl-L-homocysteine + H(+)</text>
        <dbReference type="Rhea" id="RHEA:44452"/>
        <dbReference type="Rhea" id="RHEA-COMP:10930"/>
        <dbReference type="Rhea" id="RHEA-COMP:10931"/>
        <dbReference type="ChEBI" id="CHEBI:15378"/>
        <dbReference type="ChEBI" id="CHEBI:57856"/>
        <dbReference type="ChEBI" id="CHEBI:59789"/>
        <dbReference type="ChEBI" id="CHEBI:64694"/>
        <dbReference type="ChEBI" id="CHEBI:84443"/>
        <dbReference type="EC" id="2.1.1.114"/>
    </reaction>
</comment>
<name>A0A8H3I320_9AGAM</name>
<feature type="binding site" evidence="3">
    <location>
        <position position="588"/>
    </location>
    <ligand>
        <name>S-adenosyl-L-methionine</name>
        <dbReference type="ChEBI" id="CHEBI:59789"/>
    </ligand>
</feature>
<evidence type="ECO:0000256" key="3">
    <source>
        <dbReference type="HAMAP-Rule" id="MF_03190"/>
    </source>
</evidence>
<comment type="similarity">
    <text evidence="1">Belongs to the Gfo/Idh/MocA family.</text>
</comment>
<keyword evidence="3" id="KW-0808">Transferase</keyword>
<protein>
    <recommendedName>
        <fullName evidence="3">Ubiquinone biosynthesis O-methyltransferase, mitochondrial</fullName>
    </recommendedName>
    <alternativeName>
        <fullName evidence="3">3-demethylubiquinol 3-O-methyltransferase</fullName>
        <ecNumber evidence="3">2.1.1.64</ecNumber>
    </alternativeName>
    <alternativeName>
        <fullName evidence="3">3-demethylubiquinone 3-O-methyltransferase</fullName>
        <ecNumber evidence="3">2.1.1.-</ecNumber>
    </alternativeName>
    <alternativeName>
        <fullName evidence="3">Polyprenyldihydroxybenzoate methyltransferase</fullName>
        <ecNumber evidence="3">2.1.1.114</ecNumber>
    </alternativeName>
</protein>
<comment type="subunit">
    <text evidence="3">Component of a multi-subunit COQ enzyme complex, composed of at least COQ3, COQ4, COQ5, COQ6, COQ7 and COQ9.</text>
</comment>
<dbReference type="GO" id="GO:0061542">
    <property type="term" value="F:3-demethylubiquinol 3-O-methyltransferase activity"/>
    <property type="evidence" value="ECO:0007669"/>
    <property type="project" value="UniProtKB-UniRule"/>
</dbReference>
<evidence type="ECO:0000256" key="1">
    <source>
        <dbReference type="ARBA" id="ARBA00010928"/>
    </source>
</evidence>
<dbReference type="PANTHER" id="PTHR22604:SF105">
    <property type="entry name" value="TRANS-1,2-DIHYDROBENZENE-1,2-DIOL DEHYDROGENASE"/>
    <property type="match status" value="1"/>
</dbReference>
<feature type="binding site" evidence="3">
    <location>
        <position position="706"/>
    </location>
    <ligand>
        <name>S-adenosyl-L-methionine</name>
        <dbReference type="ChEBI" id="CHEBI:59789"/>
    </ligand>
</feature>
<dbReference type="InterPro" id="IPR055170">
    <property type="entry name" value="GFO_IDH_MocA-like_dom"/>
</dbReference>
<dbReference type="Gene3D" id="3.40.50.720">
    <property type="entry name" value="NAD(P)-binding Rossmann-like Domain"/>
    <property type="match status" value="1"/>
</dbReference>
<dbReference type="EMBL" id="CAJNJQ010006074">
    <property type="protein sequence ID" value="CAE7222865.1"/>
    <property type="molecule type" value="Genomic_DNA"/>
</dbReference>
<accession>A0A8H3I320</accession>
<dbReference type="GO" id="GO:0016491">
    <property type="term" value="F:oxidoreductase activity"/>
    <property type="evidence" value="ECO:0007669"/>
    <property type="project" value="UniProtKB-KW"/>
</dbReference>
<keyword evidence="3" id="KW-0460">Magnesium</keyword>
<dbReference type="GO" id="GO:0032259">
    <property type="term" value="P:methylation"/>
    <property type="evidence" value="ECO:0007669"/>
    <property type="project" value="UniProtKB-KW"/>
</dbReference>
<comment type="function">
    <text evidence="3">O-methyltransferase required for two non-consecutive steps during ubiquinone biosynthesis. Catalyzes the 2 O-methylation of 3,4-dihydroxy-5-(all-trans-polyprenyl)benzoic acid into 4-hydroxy-3-methoxy-5-(all-trans-polyprenyl)benzoic acid. Also catalyzes the last step of ubiquinone biosynthesis by mediating methylation of 3-demethylubiquinone into ubiquinone. Also able to mediate the methylation of 3-demethylubiquinol into ubiquinol.</text>
</comment>
<dbReference type="NCBIfam" id="TIGR01983">
    <property type="entry name" value="UbiG"/>
    <property type="match status" value="1"/>
</dbReference>
<comment type="cofactor">
    <cofactor evidence="3">
        <name>Mg(2+)</name>
        <dbReference type="ChEBI" id="CHEBI:18420"/>
    </cofactor>
</comment>